<dbReference type="EMBL" id="CAJNOQ010011396">
    <property type="protein sequence ID" value="CAF1275880.1"/>
    <property type="molecule type" value="Genomic_DNA"/>
</dbReference>
<gene>
    <name evidence="2" type="ORF">GPM918_LOCUS27315</name>
    <name evidence="3" type="ORF">SRO942_LOCUS27616</name>
</gene>
<dbReference type="Proteomes" id="UP000681722">
    <property type="component" value="Unassembled WGS sequence"/>
</dbReference>
<feature type="region of interest" description="Disordered" evidence="1">
    <location>
        <begin position="93"/>
        <end position="132"/>
    </location>
</feature>
<organism evidence="2 4">
    <name type="scientific">Didymodactylos carnosus</name>
    <dbReference type="NCBI Taxonomy" id="1234261"/>
    <lineage>
        <taxon>Eukaryota</taxon>
        <taxon>Metazoa</taxon>
        <taxon>Spiralia</taxon>
        <taxon>Gnathifera</taxon>
        <taxon>Rotifera</taxon>
        <taxon>Eurotatoria</taxon>
        <taxon>Bdelloidea</taxon>
        <taxon>Philodinida</taxon>
        <taxon>Philodinidae</taxon>
        <taxon>Didymodactylos</taxon>
    </lineage>
</organism>
<dbReference type="Proteomes" id="UP000663829">
    <property type="component" value="Unassembled WGS sequence"/>
</dbReference>
<dbReference type="AlphaFoldDB" id="A0A815BYH6"/>
<reference evidence="2" key="1">
    <citation type="submission" date="2021-02" db="EMBL/GenBank/DDBJ databases">
        <authorList>
            <person name="Nowell W R."/>
        </authorList>
    </citation>
    <scope>NUCLEOTIDE SEQUENCE</scope>
</reference>
<accession>A0A815BYH6</accession>
<evidence type="ECO:0000256" key="1">
    <source>
        <dbReference type="SAM" id="MobiDB-lite"/>
    </source>
</evidence>
<protein>
    <submittedName>
        <fullName evidence="2">Uncharacterized protein</fullName>
    </submittedName>
</protein>
<evidence type="ECO:0000313" key="2">
    <source>
        <dbReference type="EMBL" id="CAF1275880.1"/>
    </source>
</evidence>
<proteinExistence type="predicted"/>
<evidence type="ECO:0000313" key="4">
    <source>
        <dbReference type="Proteomes" id="UP000663829"/>
    </source>
</evidence>
<name>A0A815BYH6_9BILA</name>
<sequence length="189" mass="21126">MPSASAVTQLVKYMNEHPARRASPPQRIVELIDHLSSSTTQDPVLTPSLTQHSLLEDYSYHEAISARTPVASPPAPLIASLIVQSEGLIVNSSNSQSSIAPPPKNNQVTSVSGVAGRQVKHDTPEPMEDTMNQDLEVPVPQIWFGQSKCVHEFSYTLINLNYSRRYYQNYVLRRQPLPPPPRHQKHQDN</sequence>
<dbReference type="EMBL" id="CAJOBC010025477">
    <property type="protein sequence ID" value="CAF4067316.1"/>
    <property type="molecule type" value="Genomic_DNA"/>
</dbReference>
<keyword evidence="4" id="KW-1185">Reference proteome</keyword>
<feature type="compositionally biased region" description="Polar residues" evidence="1">
    <location>
        <begin position="93"/>
        <end position="112"/>
    </location>
</feature>
<evidence type="ECO:0000313" key="3">
    <source>
        <dbReference type="EMBL" id="CAF4067316.1"/>
    </source>
</evidence>
<comment type="caution">
    <text evidence="2">The sequence shown here is derived from an EMBL/GenBank/DDBJ whole genome shotgun (WGS) entry which is preliminary data.</text>
</comment>